<dbReference type="EMBL" id="PSQE01000001">
    <property type="protein sequence ID" value="RHN78207.1"/>
    <property type="molecule type" value="Genomic_DNA"/>
</dbReference>
<name>A0A396JU53_MEDTR</name>
<dbReference type="Gene3D" id="2.130.10.10">
    <property type="entry name" value="YVTN repeat-like/Quinoprotein amine dehydrogenase"/>
    <property type="match status" value="1"/>
</dbReference>
<evidence type="ECO:0000313" key="2">
    <source>
        <dbReference type="Proteomes" id="UP000265566"/>
    </source>
</evidence>
<gene>
    <name evidence="1" type="ORF">MtrunA17_Chr1g0163021</name>
</gene>
<dbReference type="Gramene" id="rna1741">
    <property type="protein sequence ID" value="RHN78207.1"/>
    <property type="gene ID" value="gene1741"/>
</dbReference>
<dbReference type="SUPFAM" id="SSF50978">
    <property type="entry name" value="WD40 repeat-like"/>
    <property type="match status" value="1"/>
</dbReference>
<dbReference type="InterPro" id="IPR036322">
    <property type="entry name" value="WD40_repeat_dom_sf"/>
</dbReference>
<dbReference type="PANTHER" id="PTHR44376">
    <property type="entry name" value="TRANSCRIPTIONAL REGULATOR OF FILAMENTOUS GROWTH FLO8"/>
    <property type="match status" value="1"/>
</dbReference>
<dbReference type="Proteomes" id="UP000265566">
    <property type="component" value="Chromosome 1"/>
</dbReference>
<dbReference type="InterPro" id="IPR044716">
    <property type="entry name" value="LEUNIG-like"/>
</dbReference>
<protein>
    <submittedName>
        <fullName evidence="1">Putative transcription factor WD40-like family</fullName>
    </submittedName>
</protein>
<proteinExistence type="predicted"/>
<dbReference type="AlphaFoldDB" id="A0A396JU53"/>
<dbReference type="GO" id="GO:0003714">
    <property type="term" value="F:transcription corepressor activity"/>
    <property type="evidence" value="ECO:0007669"/>
    <property type="project" value="InterPro"/>
</dbReference>
<dbReference type="InterPro" id="IPR015943">
    <property type="entry name" value="WD40/YVTN_repeat-like_dom_sf"/>
</dbReference>
<organism evidence="1 2">
    <name type="scientific">Medicago truncatula</name>
    <name type="common">Barrel medic</name>
    <name type="synonym">Medicago tribuloides</name>
    <dbReference type="NCBI Taxonomy" id="3880"/>
    <lineage>
        <taxon>Eukaryota</taxon>
        <taxon>Viridiplantae</taxon>
        <taxon>Streptophyta</taxon>
        <taxon>Embryophyta</taxon>
        <taxon>Tracheophyta</taxon>
        <taxon>Spermatophyta</taxon>
        <taxon>Magnoliopsida</taxon>
        <taxon>eudicotyledons</taxon>
        <taxon>Gunneridae</taxon>
        <taxon>Pentapetalae</taxon>
        <taxon>rosids</taxon>
        <taxon>fabids</taxon>
        <taxon>Fabales</taxon>
        <taxon>Fabaceae</taxon>
        <taxon>Papilionoideae</taxon>
        <taxon>50 kb inversion clade</taxon>
        <taxon>NPAAA clade</taxon>
        <taxon>Hologalegina</taxon>
        <taxon>IRL clade</taxon>
        <taxon>Trifolieae</taxon>
        <taxon>Medicago</taxon>
    </lineage>
</organism>
<sequence length="113" mass="13136">MIVFGEWKKKNVVYNLFCRSLHLSCYVPHYSGEFLASVSEDSVRVWTIVSGNEGEFVHELSYNGNKFHSCVFHPIYSPLLIIGGTRQVLIFLKMSFPFELCLESQFFLDLIYK</sequence>
<dbReference type="PANTHER" id="PTHR44376:SF5">
    <property type="entry name" value="TRANSCRIPTIONAL COREPRESSOR LEUNIG ISOFORM X1"/>
    <property type="match status" value="1"/>
</dbReference>
<evidence type="ECO:0000313" key="1">
    <source>
        <dbReference type="EMBL" id="RHN78207.1"/>
    </source>
</evidence>
<accession>A0A396JU53</accession>
<comment type="caution">
    <text evidence="1">The sequence shown here is derived from an EMBL/GenBank/DDBJ whole genome shotgun (WGS) entry which is preliminary data.</text>
</comment>
<reference evidence="2" key="1">
    <citation type="journal article" date="2018" name="Nat. Plants">
        <title>Whole-genome landscape of Medicago truncatula symbiotic genes.</title>
        <authorList>
            <person name="Pecrix Y."/>
            <person name="Staton S.E."/>
            <person name="Sallet E."/>
            <person name="Lelandais-Briere C."/>
            <person name="Moreau S."/>
            <person name="Carrere S."/>
            <person name="Blein T."/>
            <person name="Jardinaud M.F."/>
            <person name="Latrasse D."/>
            <person name="Zouine M."/>
            <person name="Zahm M."/>
            <person name="Kreplak J."/>
            <person name="Mayjonade B."/>
            <person name="Satge C."/>
            <person name="Perez M."/>
            <person name="Cauet S."/>
            <person name="Marande W."/>
            <person name="Chantry-Darmon C."/>
            <person name="Lopez-Roques C."/>
            <person name="Bouchez O."/>
            <person name="Berard A."/>
            <person name="Debelle F."/>
            <person name="Munos S."/>
            <person name="Bendahmane A."/>
            <person name="Berges H."/>
            <person name="Niebel A."/>
            <person name="Buitink J."/>
            <person name="Frugier F."/>
            <person name="Benhamed M."/>
            <person name="Crespi M."/>
            <person name="Gouzy J."/>
            <person name="Gamas P."/>
        </authorList>
    </citation>
    <scope>NUCLEOTIDE SEQUENCE [LARGE SCALE GENOMIC DNA]</scope>
    <source>
        <strain evidence="2">cv. Jemalong A17</strain>
    </source>
</reference>